<feature type="domain" description="Transglycosylase SLT" evidence="2">
    <location>
        <begin position="24"/>
        <end position="94"/>
    </location>
</feature>
<evidence type="ECO:0000259" key="2">
    <source>
        <dbReference type="Pfam" id="PF01464"/>
    </source>
</evidence>
<name>A0ABW2IFX2_9PROT</name>
<dbReference type="EMBL" id="JBHTBR010000002">
    <property type="protein sequence ID" value="MFC7290018.1"/>
    <property type="molecule type" value="Genomic_DNA"/>
</dbReference>
<evidence type="ECO:0000313" key="3">
    <source>
        <dbReference type="EMBL" id="MFC7290018.1"/>
    </source>
</evidence>
<evidence type="ECO:0000256" key="1">
    <source>
        <dbReference type="ARBA" id="ARBA00009387"/>
    </source>
</evidence>
<evidence type="ECO:0000313" key="4">
    <source>
        <dbReference type="Proteomes" id="UP001596492"/>
    </source>
</evidence>
<dbReference type="InterPro" id="IPR008258">
    <property type="entry name" value="Transglycosylase_SLT_dom_1"/>
</dbReference>
<sequence length="286" mass="30629">MDSMSRASSAVGAHSQNLDPKAAIRVAAKETGADFSYLLKTAKRESGMDPTAKATTSSATGLFQFTDDTWLRMIDRYGAKYGLDDAANSVQIGAGRAVVADPKDKSEILAMREDPVMASRMAGELANENATILRRGIGREPTSKELYVAHFMGPSGAVELINAVQQGSTQKAEDLFPAAARANRAIFNERSGQARSVAGVYAHLTGGQAPQAENTPAQEKTPVQDVGSYMASFQSDVSKMPIAPSNGIKMGVQLSSTMVMTLLDLQSRHFENAEKQQEDKVSIHKT</sequence>
<keyword evidence="4" id="KW-1185">Reference proteome</keyword>
<dbReference type="SUPFAM" id="SSF53955">
    <property type="entry name" value="Lysozyme-like"/>
    <property type="match status" value="1"/>
</dbReference>
<organism evidence="3 4">
    <name type="scientific">Hirschia litorea</name>
    <dbReference type="NCBI Taxonomy" id="1199156"/>
    <lineage>
        <taxon>Bacteria</taxon>
        <taxon>Pseudomonadati</taxon>
        <taxon>Pseudomonadota</taxon>
        <taxon>Alphaproteobacteria</taxon>
        <taxon>Hyphomonadales</taxon>
        <taxon>Hyphomonadaceae</taxon>
        <taxon>Hirschia</taxon>
    </lineage>
</organism>
<dbReference type="RefSeq" id="WP_382164557.1">
    <property type="nucleotide sequence ID" value="NZ_JBHTBR010000002.1"/>
</dbReference>
<protein>
    <submittedName>
        <fullName evidence="3">Transglycosylase SLT domain-containing protein</fullName>
    </submittedName>
</protein>
<dbReference type="InterPro" id="IPR023346">
    <property type="entry name" value="Lysozyme-like_dom_sf"/>
</dbReference>
<proteinExistence type="inferred from homology"/>
<comment type="similarity">
    <text evidence="1">Belongs to the virb1 family.</text>
</comment>
<reference evidence="4" key="1">
    <citation type="journal article" date="2019" name="Int. J. Syst. Evol. Microbiol.">
        <title>The Global Catalogue of Microorganisms (GCM) 10K type strain sequencing project: providing services to taxonomists for standard genome sequencing and annotation.</title>
        <authorList>
            <consortium name="The Broad Institute Genomics Platform"/>
            <consortium name="The Broad Institute Genome Sequencing Center for Infectious Disease"/>
            <person name="Wu L."/>
            <person name="Ma J."/>
        </authorList>
    </citation>
    <scope>NUCLEOTIDE SEQUENCE [LARGE SCALE GENOMIC DNA]</scope>
    <source>
        <strain evidence="4">CCUG 51308</strain>
    </source>
</reference>
<dbReference type="Proteomes" id="UP001596492">
    <property type="component" value="Unassembled WGS sequence"/>
</dbReference>
<gene>
    <name evidence="3" type="ORF">ACFQS8_00155</name>
</gene>
<accession>A0ABW2IFX2</accession>
<dbReference type="Pfam" id="PF01464">
    <property type="entry name" value="SLT"/>
    <property type="match status" value="1"/>
</dbReference>
<comment type="caution">
    <text evidence="3">The sequence shown here is derived from an EMBL/GenBank/DDBJ whole genome shotgun (WGS) entry which is preliminary data.</text>
</comment>
<dbReference type="Gene3D" id="1.10.530.10">
    <property type="match status" value="1"/>
</dbReference>